<protein>
    <submittedName>
        <fullName evidence="2">Uncharacterized protein</fullName>
    </submittedName>
</protein>
<evidence type="ECO:0000313" key="3">
    <source>
        <dbReference type="Proteomes" id="UP001162483"/>
    </source>
</evidence>
<organism evidence="2 3">
    <name type="scientific">Staurois parvus</name>
    <dbReference type="NCBI Taxonomy" id="386267"/>
    <lineage>
        <taxon>Eukaryota</taxon>
        <taxon>Metazoa</taxon>
        <taxon>Chordata</taxon>
        <taxon>Craniata</taxon>
        <taxon>Vertebrata</taxon>
        <taxon>Euteleostomi</taxon>
        <taxon>Amphibia</taxon>
        <taxon>Batrachia</taxon>
        <taxon>Anura</taxon>
        <taxon>Neobatrachia</taxon>
        <taxon>Ranoidea</taxon>
        <taxon>Ranidae</taxon>
        <taxon>Staurois</taxon>
    </lineage>
</organism>
<proteinExistence type="predicted"/>
<evidence type="ECO:0000313" key="2">
    <source>
        <dbReference type="EMBL" id="CAI9572884.1"/>
    </source>
</evidence>
<comment type="caution">
    <text evidence="2">The sequence shown here is derived from an EMBL/GenBank/DDBJ whole genome shotgun (WGS) entry which is preliminary data.</text>
</comment>
<sequence length="55" mass="6070">MLPAPTLKTKSVSWEDCICGWQWKGDSCSEWRMMDPHSEGSQAGIPQAMGGDKTL</sequence>
<keyword evidence="3" id="KW-1185">Reference proteome</keyword>
<evidence type="ECO:0000256" key="1">
    <source>
        <dbReference type="SAM" id="MobiDB-lite"/>
    </source>
</evidence>
<dbReference type="Proteomes" id="UP001162483">
    <property type="component" value="Unassembled WGS sequence"/>
</dbReference>
<reference evidence="2" key="1">
    <citation type="submission" date="2023-05" db="EMBL/GenBank/DDBJ databases">
        <authorList>
            <person name="Stuckert A."/>
        </authorList>
    </citation>
    <scope>NUCLEOTIDE SEQUENCE</scope>
</reference>
<dbReference type="EMBL" id="CATNWA010014524">
    <property type="protein sequence ID" value="CAI9572884.1"/>
    <property type="molecule type" value="Genomic_DNA"/>
</dbReference>
<accession>A0ABN9DLP2</accession>
<gene>
    <name evidence="2" type="ORF">SPARVUS_LOCUS7519212</name>
</gene>
<name>A0ABN9DLP2_9NEOB</name>
<feature type="region of interest" description="Disordered" evidence="1">
    <location>
        <begin position="34"/>
        <end position="55"/>
    </location>
</feature>